<evidence type="ECO:0000313" key="3">
    <source>
        <dbReference type="Proteomes" id="UP000320580"/>
    </source>
</evidence>
<accession>A0A5B8JA49</accession>
<dbReference type="Gene3D" id="3.20.20.30">
    <property type="entry name" value="Luciferase-like domain"/>
    <property type="match status" value="1"/>
</dbReference>
<keyword evidence="3" id="KW-1185">Reference proteome</keyword>
<dbReference type="PANTHER" id="PTHR30011:SF32">
    <property type="entry name" value="CONSERVED PROTEIN"/>
    <property type="match status" value="1"/>
</dbReference>
<dbReference type="EC" id="1.-.-.-" evidence="2"/>
<dbReference type="InterPro" id="IPR051260">
    <property type="entry name" value="Diverse_substr_monoxygenases"/>
</dbReference>
<name>A0A5B8JA49_9ACTN</name>
<dbReference type="Pfam" id="PF00296">
    <property type="entry name" value="Bac_luciferase"/>
    <property type="match status" value="1"/>
</dbReference>
<organism evidence="2 3">
    <name type="scientific">Streptomyces qinzhouensis</name>
    <dbReference type="NCBI Taxonomy" id="2599401"/>
    <lineage>
        <taxon>Bacteria</taxon>
        <taxon>Bacillati</taxon>
        <taxon>Actinomycetota</taxon>
        <taxon>Actinomycetes</taxon>
        <taxon>Kitasatosporales</taxon>
        <taxon>Streptomycetaceae</taxon>
        <taxon>Streptomyces</taxon>
    </lineage>
</organism>
<dbReference type="InterPro" id="IPR011251">
    <property type="entry name" value="Luciferase-like_dom"/>
</dbReference>
<evidence type="ECO:0000259" key="1">
    <source>
        <dbReference type="Pfam" id="PF00296"/>
    </source>
</evidence>
<dbReference type="InterPro" id="IPR019921">
    <property type="entry name" value="Lucif-like_OxRdtase_Rv2161c"/>
</dbReference>
<dbReference type="OrthoDB" id="3206024at2"/>
<reference evidence="2 3" key="1">
    <citation type="submission" date="2019-07" db="EMBL/GenBank/DDBJ databases">
        <authorList>
            <person name="Zhu P."/>
        </authorList>
    </citation>
    <scope>NUCLEOTIDE SEQUENCE [LARGE SCALE GENOMIC DNA]</scope>
    <source>
        <strain evidence="2 3">SSL-25</strain>
    </source>
</reference>
<keyword evidence="2" id="KW-0560">Oxidoreductase</keyword>
<gene>
    <name evidence="2" type="ORF">FQU76_13135</name>
</gene>
<proteinExistence type="predicted"/>
<evidence type="ECO:0000313" key="2">
    <source>
        <dbReference type="EMBL" id="QDY77304.1"/>
    </source>
</evidence>
<dbReference type="PANTHER" id="PTHR30011">
    <property type="entry name" value="ALKANESULFONATE MONOOXYGENASE-RELATED"/>
    <property type="match status" value="1"/>
</dbReference>
<dbReference type="RefSeq" id="WP_146480642.1">
    <property type="nucleotide sequence ID" value="NZ_CP042266.1"/>
</dbReference>
<dbReference type="EMBL" id="CP042266">
    <property type="protein sequence ID" value="QDY77304.1"/>
    <property type="molecule type" value="Genomic_DNA"/>
</dbReference>
<dbReference type="InterPro" id="IPR036661">
    <property type="entry name" value="Luciferase-like_sf"/>
</dbReference>
<protein>
    <submittedName>
        <fullName evidence="2">TIGR03619 family F420-dependent LLM class oxidoreductase</fullName>
        <ecNumber evidence="2">1.-.-.-</ecNumber>
    </submittedName>
</protein>
<dbReference type="Proteomes" id="UP000320580">
    <property type="component" value="Chromosome"/>
</dbReference>
<dbReference type="NCBIfam" id="TIGR03619">
    <property type="entry name" value="F420_Rv2161c"/>
    <property type="match status" value="1"/>
</dbReference>
<dbReference type="AlphaFoldDB" id="A0A5B8JA49"/>
<dbReference type="SUPFAM" id="SSF51679">
    <property type="entry name" value="Bacterial luciferase-like"/>
    <property type="match status" value="1"/>
</dbReference>
<feature type="domain" description="Luciferase-like" evidence="1">
    <location>
        <begin position="17"/>
        <end position="236"/>
    </location>
</feature>
<dbReference type="KEGG" id="sqz:FQU76_13135"/>
<dbReference type="GO" id="GO:0016705">
    <property type="term" value="F:oxidoreductase activity, acting on paired donors, with incorporation or reduction of molecular oxygen"/>
    <property type="evidence" value="ECO:0007669"/>
    <property type="project" value="InterPro"/>
</dbReference>
<sequence length="280" mass="30829">MRIAVTAALTDETITPVRLAKELEERGFDGLWVPEHTHIPVERATPFPYADENGEVARWYGRLIDPFVALAQASAVTSRLHLGIGVLLLAQHDPIVVAKQAASLDHVTGGRFSLGVGFGWNKEEAADHGVEWSSRRDLVLDRMRLMRALWADEPTEYKGVYGSVRASVAYPKPVRGGSPRTMLGGAAGPKLFSHIVEYGDGWLPLKGADLRETLPVLRTAWEEAGRDPEALQVVPYAVDPTPERMAVFAELGIEEVVLLMPADEESGMLRALDDFARYLH</sequence>